<dbReference type="RefSeq" id="WP_183800389.1">
    <property type="nucleotide sequence ID" value="NZ_JACIEE010000002.1"/>
</dbReference>
<dbReference type="Gene3D" id="3.30.2310.20">
    <property type="entry name" value="RelE-like"/>
    <property type="match status" value="1"/>
</dbReference>
<dbReference type="InterPro" id="IPR007712">
    <property type="entry name" value="RelE/ParE_toxin"/>
</dbReference>
<name>A0A7W6D3A0_9HYPH</name>
<evidence type="ECO:0000313" key="2">
    <source>
        <dbReference type="EMBL" id="MBB3975983.1"/>
    </source>
</evidence>
<gene>
    <name evidence="2" type="ORF">GGQ64_001170</name>
</gene>
<evidence type="ECO:0000313" key="3">
    <source>
        <dbReference type="Proteomes" id="UP000574761"/>
    </source>
</evidence>
<accession>A0A7W6D3A0</accession>
<dbReference type="AlphaFoldDB" id="A0A7W6D3A0"/>
<protein>
    <submittedName>
        <fullName evidence="2">Plasmid stabilization system protein ParE</fullName>
    </submittedName>
</protein>
<dbReference type="InterPro" id="IPR035093">
    <property type="entry name" value="RelE/ParE_toxin_dom_sf"/>
</dbReference>
<dbReference type="EMBL" id="JACIEE010000002">
    <property type="protein sequence ID" value="MBB3975983.1"/>
    <property type="molecule type" value="Genomic_DNA"/>
</dbReference>
<reference evidence="2 3" key="1">
    <citation type="submission" date="2020-08" db="EMBL/GenBank/DDBJ databases">
        <title>Genomic Encyclopedia of Type Strains, Phase IV (KMG-IV): sequencing the most valuable type-strain genomes for metagenomic binning, comparative biology and taxonomic classification.</title>
        <authorList>
            <person name="Goeker M."/>
        </authorList>
    </citation>
    <scope>NUCLEOTIDE SEQUENCE [LARGE SCALE GENOMIC DNA]</scope>
    <source>
        <strain evidence="2 3">DSM 100211</strain>
    </source>
</reference>
<keyword evidence="3" id="KW-1185">Reference proteome</keyword>
<organism evidence="2 3">
    <name type="scientific">Mycoplana azooxidifex</name>
    <dbReference type="NCBI Taxonomy" id="1636188"/>
    <lineage>
        <taxon>Bacteria</taxon>
        <taxon>Pseudomonadati</taxon>
        <taxon>Pseudomonadota</taxon>
        <taxon>Alphaproteobacteria</taxon>
        <taxon>Hyphomicrobiales</taxon>
        <taxon>Rhizobiaceae</taxon>
        <taxon>Mycoplana</taxon>
    </lineage>
</organism>
<dbReference type="Pfam" id="PF05016">
    <property type="entry name" value="ParE_toxin"/>
    <property type="match status" value="1"/>
</dbReference>
<comment type="caution">
    <text evidence="2">The sequence shown here is derived from an EMBL/GenBank/DDBJ whole genome shotgun (WGS) entry which is preliminary data.</text>
</comment>
<keyword evidence="1" id="KW-1277">Toxin-antitoxin system</keyword>
<evidence type="ECO:0000256" key="1">
    <source>
        <dbReference type="ARBA" id="ARBA00022649"/>
    </source>
</evidence>
<proteinExistence type="predicted"/>
<dbReference type="Proteomes" id="UP000574761">
    <property type="component" value="Unassembled WGS sequence"/>
</dbReference>
<sequence>MAYTVRLTRRARENIQRLYRYLLLRDKHAARRAFSTLEKGIASIGEFPFSYRKTSPEQAFLREMLIPFGDSGYVVLYEVEEGEIVTILAVRHQREDDYH</sequence>